<sequence length="479" mass="53940" precursor="true">MYSSFCRWGGLLVLLSQVSVVFAADSYAIVVSQSTHQDPRWQAVTQTLQEKHPAAKLVVWKEKVDEALEELKVQHPRYTCFVATPQEAGRQFVADVHQLTRRFDADPYTDTLWGVLTGFDAENANLIAKRSDPLIIEKVAGGTEVAWKMCMEADLYDELVPQKHVVRRPGTPAEQRQGPQDTTRALAETLTSYHADLFVTSGHATERNWQIGFAYRNGYFRSQDGQMFGQTTTGERFEIDSKNPKVLLPIGNCLMGHIDGKDAMALAWMNSVGVHQMIGYTVTTWYGYGGWGVLDYFVEQPGRYTLAEAFHANHHALIHRLETGFSNLHQVEGRPGVQLRKPIQTTPRGKSLGLTQHDATGLMWDRDVVAFYGDPAWEARMHAMPKAYEQNLTIENGVYTFTIDPQAGEDSFKPINENGSQRGWRPIVMWLPNRIKTATVTAGQDLNPVITDDFILVPNPRSCDTDREYKVVFTAEEAE</sequence>
<keyword evidence="3" id="KW-1185">Reference proteome</keyword>
<evidence type="ECO:0000313" key="3">
    <source>
        <dbReference type="Proteomes" id="UP000320672"/>
    </source>
</evidence>
<dbReference type="OrthoDB" id="246730at2"/>
<dbReference type="EMBL" id="CP036262">
    <property type="protein sequence ID" value="QDS95145.1"/>
    <property type="molecule type" value="Genomic_DNA"/>
</dbReference>
<evidence type="ECO:0008006" key="4">
    <source>
        <dbReference type="Google" id="ProtNLM"/>
    </source>
</evidence>
<gene>
    <name evidence="2" type="ORF">FF011L_39320</name>
</gene>
<accession>A0A517MJS0</accession>
<name>A0A517MJS0_9BACT</name>
<dbReference type="RefSeq" id="WP_145353096.1">
    <property type="nucleotide sequence ID" value="NZ_CP036262.1"/>
</dbReference>
<feature type="chain" id="PRO_5022069522" description="Gingipain domain-containing protein" evidence="1">
    <location>
        <begin position="24"/>
        <end position="479"/>
    </location>
</feature>
<keyword evidence="1" id="KW-0732">Signal</keyword>
<proteinExistence type="predicted"/>
<organism evidence="2 3">
    <name type="scientific">Roseimaritima multifibrata</name>
    <dbReference type="NCBI Taxonomy" id="1930274"/>
    <lineage>
        <taxon>Bacteria</taxon>
        <taxon>Pseudomonadati</taxon>
        <taxon>Planctomycetota</taxon>
        <taxon>Planctomycetia</taxon>
        <taxon>Pirellulales</taxon>
        <taxon>Pirellulaceae</taxon>
        <taxon>Roseimaritima</taxon>
    </lineage>
</organism>
<dbReference type="AlphaFoldDB" id="A0A517MJS0"/>
<dbReference type="Proteomes" id="UP000320672">
    <property type="component" value="Chromosome"/>
</dbReference>
<evidence type="ECO:0000313" key="2">
    <source>
        <dbReference type="EMBL" id="QDS95145.1"/>
    </source>
</evidence>
<reference evidence="2 3" key="1">
    <citation type="submission" date="2019-02" db="EMBL/GenBank/DDBJ databases">
        <title>Deep-cultivation of Planctomycetes and their phenomic and genomic characterization uncovers novel biology.</title>
        <authorList>
            <person name="Wiegand S."/>
            <person name="Jogler M."/>
            <person name="Boedeker C."/>
            <person name="Pinto D."/>
            <person name="Vollmers J."/>
            <person name="Rivas-Marin E."/>
            <person name="Kohn T."/>
            <person name="Peeters S.H."/>
            <person name="Heuer A."/>
            <person name="Rast P."/>
            <person name="Oberbeckmann S."/>
            <person name="Bunk B."/>
            <person name="Jeske O."/>
            <person name="Meyerdierks A."/>
            <person name="Storesund J.E."/>
            <person name="Kallscheuer N."/>
            <person name="Luecker S."/>
            <person name="Lage O.M."/>
            <person name="Pohl T."/>
            <person name="Merkel B.J."/>
            <person name="Hornburger P."/>
            <person name="Mueller R.-W."/>
            <person name="Bruemmer F."/>
            <person name="Labrenz M."/>
            <person name="Spormann A.M."/>
            <person name="Op den Camp H."/>
            <person name="Overmann J."/>
            <person name="Amann R."/>
            <person name="Jetten M.S.M."/>
            <person name="Mascher T."/>
            <person name="Medema M.H."/>
            <person name="Devos D.P."/>
            <person name="Kaster A.-K."/>
            <person name="Ovreas L."/>
            <person name="Rohde M."/>
            <person name="Galperin M.Y."/>
            <person name="Jogler C."/>
        </authorList>
    </citation>
    <scope>NUCLEOTIDE SEQUENCE [LARGE SCALE GENOMIC DNA]</scope>
    <source>
        <strain evidence="2 3">FF011L</strain>
    </source>
</reference>
<evidence type="ECO:0000256" key="1">
    <source>
        <dbReference type="SAM" id="SignalP"/>
    </source>
</evidence>
<protein>
    <recommendedName>
        <fullName evidence="4">Gingipain domain-containing protein</fullName>
    </recommendedName>
</protein>
<dbReference type="KEGG" id="rml:FF011L_39320"/>
<feature type="signal peptide" evidence="1">
    <location>
        <begin position="1"/>
        <end position="23"/>
    </location>
</feature>